<dbReference type="InParanoid" id="A0A1Q3ALV2"/>
<evidence type="ECO:0000256" key="1">
    <source>
        <dbReference type="SAM" id="MobiDB-lite"/>
    </source>
</evidence>
<proteinExistence type="predicted"/>
<dbReference type="Pfam" id="PF14223">
    <property type="entry name" value="Retrotran_gag_2"/>
    <property type="match status" value="1"/>
</dbReference>
<organism evidence="2 3">
    <name type="scientific">Cephalotus follicularis</name>
    <name type="common">Albany pitcher plant</name>
    <dbReference type="NCBI Taxonomy" id="3775"/>
    <lineage>
        <taxon>Eukaryota</taxon>
        <taxon>Viridiplantae</taxon>
        <taxon>Streptophyta</taxon>
        <taxon>Embryophyta</taxon>
        <taxon>Tracheophyta</taxon>
        <taxon>Spermatophyta</taxon>
        <taxon>Magnoliopsida</taxon>
        <taxon>eudicotyledons</taxon>
        <taxon>Gunneridae</taxon>
        <taxon>Pentapetalae</taxon>
        <taxon>rosids</taxon>
        <taxon>fabids</taxon>
        <taxon>Oxalidales</taxon>
        <taxon>Cephalotaceae</taxon>
        <taxon>Cephalotus</taxon>
    </lineage>
</organism>
<evidence type="ECO:0000313" key="3">
    <source>
        <dbReference type="Proteomes" id="UP000187406"/>
    </source>
</evidence>
<feature type="region of interest" description="Disordered" evidence="1">
    <location>
        <begin position="84"/>
        <end position="130"/>
    </location>
</feature>
<reference evidence="3" key="1">
    <citation type="submission" date="2016-04" db="EMBL/GenBank/DDBJ databases">
        <title>Cephalotus genome sequencing.</title>
        <authorList>
            <person name="Fukushima K."/>
            <person name="Hasebe M."/>
            <person name="Fang X."/>
        </authorList>
    </citation>
    <scope>NUCLEOTIDE SEQUENCE [LARGE SCALE GENOMIC DNA]</scope>
    <source>
        <strain evidence="3">cv. St1</strain>
    </source>
</reference>
<keyword evidence="3" id="KW-1185">Reference proteome</keyword>
<name>A0A1Q3ALV2_CEPFO</name>
<dbReference type="OrthoDB" id="1711498at2759"/>
<dbReference type="Proteomes" id="UP000187406">
    <property type="component" value="Unassembled WGS sequence"/>
</dbReference>
<comment type="caution">
    <text evidence="2">The sequence shown here is derived from an EMBL/GenBank/DDBJ whole genome shotgun (WGS) entry which is preliminary data.</text>
</comment>
<gene>
    <name evidence="2" type="ORF">CFOL_v3_00268</name>
</gene>
<feature type="compositionally biased region" description="Basic and acidic residues" evidence="1">
    <location>
        <begin position="111"/>
        <end position="123"/>
    </location>
</feature>
<dbReference type="EMBL" id="BDDD01000005">
    <property type="protein sequence ID" value="GAV56726.1"/>
    <property type="molecule type" value="Genomic_DNA"/>
</dbReference>
<sequence length="130" mass="14986">MKETDVMKNLLELINQMKIYGEKIEDQKIVEKILLNLPDKFDSKFPAIEKSRDLSTLSVKELIRSLQVHEQRIFKRFNDSNEVAFQAKNKGKQPGSKDNKKWSNKNNKNKTAGESKESAKEGKYPPCVVC</sequence>
<dbReference type="PANTHER" id="PTHR35317:SF23">
    <property type="entry name" value="OS04G0629600 PROTEIN"/>
    <property type="match status" value="1"/>
</dbReference>
<protein>
    <submittedName>
        <fullName evidence="2">UBN2 domain-containing protein</fullName>
    </submittedName>
</protein>
<accession>A0A1Q3ALV2</accession>
<dbReference type="PANTHER" id="PTHR35317">
    <property type="entry name" value="OS04G0629600 PROTEIN"/>
    <property type="match status" value="1"/>
</dbReference>
<dbReference type="AlphaFoldDB" id="A0A1Q3ALV2"/>
<evidence type="ECO:0000313" key="2">
    <source>
        <dbReference type="EMBL" id="GAV56726.1"/>
    </source>
</evidence>